<dbReference type="EnsemblMetazoa" id="ENSAATROPT016158">
    <property type="protein sequence ID" value="ENSAATROPP014190"/>
    <property type="gene ID" value="ENSAATROPG013231"/>
</dbReference>
<keyword evidence="4" id="KW-1185">Reference proteome</keyword>
<feature type="transmembrane region" description="Helical" evidence="2">
    <location>
        <begin position="183"/>
        <end position="206"/>
    </location>
</feature>
<name>A0AAG5DTD0_ANOAO</name>
<feature type="region of interest" description="Disordered" evidence="1">
    <location>
        <begin position="58"/>
        <end position="87"/>
    </location>
</feature>
<accession>A0AAG5DTD0</accession>
<evidence type="ECO:0000256" key="1">
    <source>
        <dbReference type="SAM" id="MobiDB-lite"/>
    </source>
</evidence>
<proteinExistence type="predicted"/>
<sequence length="239" mass="26053">MAFGTEMQPAFAQSIENSRNEMEHERYCLVQIIHTCTTRTSTGTGTGTGTTSACIRVRSRTTEARESTTHSAKPWETTGSSKGPRESRSATLFRLGVKLHEDVHDFWIVLVLGNVHRVLEDLRHGRRHFRVAEGIEQVCSGATEIRHSAGTCSPGSPGSPGSPSGGTLFGSLTPCFLCLPHTFLSVAELSLLLAPLLLLLVLLDLLRVRGYLLQPLVRFLVKVQLARLPQILGGFLPVA</sequence>
<evidence type="ECO:0000256" key="2">
    <source>
        <dbReference type="SAM" id="Phobius"/>
    </source>
</evidence>
<dbReference type="AlphaFoldDB" id="A0AAG5DTD0"/>
<evidence type="ECO:0000313" key="3">
    <source>
        <dbReference type="EnsemblMetazoa" id="ENSAATROPP014190"/>
    </source>
</evidence>
<reference evidence="3" key="1">
    <citation type="submission" date="2024-04" db="UniProtKB">
        <authorList>
            <consortium name="EnsemblMetazoa"/>
        </authorList>
    </citation>
    <scope>IDENTIFICATION</scope>
    <source>
        <strain evidence="3">EBRO</strain>
    </source>
</reference>
<evidence type="ECO:0000313" key="4">
    <source>
        <dbReference type="Proteomes" id="UP000075880"/>
    </source>
</evidence>
<keyword evidence="2" id="KW-0472">Membrane</keyword>
<protein>
    <submittedName>
        <fullName evidence="3">Uncharacterized protein</fullName>
    </submittedName>
</protein>
<keyword evidence="2" id="KW-1133">Transmembrane helix</keyword>
<keyword evidence="2" id="KW-0812">Transmembrane</keyword>
<dbReference type="Proteomes" id="UP000075880">
    <property type="component" value="Unassembled WGS sequence"/>
</dbReference>
<organism evidence="3 4">
    <name type="scientific">Anopheles atroparvus</name>
    <name type="common">European mosquito</name>
    <dbReference type="NCBI Taxonomy" id="41427"/>
    <lineage>
        <taxon>Eukaryota</taxon>
        <taxon>Metazoa</taxon>
        <taxon>Ecdysozoa</taxon>
        <taxon>Arthropoda</taxon>
        <taxon>Hexapoda</taxon>
        <taxon>Insecta</taxon>
        <taxon>Pterygota</taxon>
        <taxon>Neoptera</taxon>
        <taxon>Endopterygota</taxon>
        <taxon>Diptera</taxon>
        <taxon>Nematocera</taxon>
        <taxon>Culicoidea</taxon>
        <taxon>Culicidae</taxon>
        <taxon>Anophelinae</taxon>
        <taxon>Anopheles</taxon>
    </lineage>
</organism>